<reference evidence="6" key="1">
    <citation type="submission" date="2016-06" db="EMBL/GenBank/DDBJ databases">
        <title>Complete genome sequence of Actinoalloteichus fjordicus DSM 46855 (=ADI127-17), type strain of the new species Actinoalloteichus fjordicus.</title>
        <authorList>
            <person name="Ruckert C."/>
            <person name="Nouioui I."/>
            <person name="Willmese J."/>
            <person name="van Wezel G."/>
            <person name="Klenk H.-P."/>
            <person name="Kalinowski J."/>
            <person name="Zotchev S.B."/>
        </authorList>
    </citation>
    <scope>NUCLEOTIDE SEQUENCE [LARGE SCALE GENOMIC DNA]</scope>
    <source>
        <strain evidence="6">ADI127-7</strain>
    </source>
</reference>
<keyword evidence="2 3" id="KW-0378">Hydrolase</keyword>
<keyword evidence="6" id="KW-1185">Reference proteome</keyword>
<dbReference type="Pfam" id="PF00293">
    <property type="entry name" value="NUDIX"/>
    <property type="match status" value="1"/>
</dbReference>
<evidence type="ECO:0000259" key="4">
    <source>
        <dbReference type="PROSITE" id="PS51462"/>
    </source>
</evidence>
<dbReference type="PROSITE" id="PS51462">
    <property type="entry name" value="NUDIX"/>
    <property type="match status" value="1"/>
</dbReference>
<protein>
    <submittedName>
        <fullName evidence="5">ADP-ribose pyrophosphatase</fullName>
    </submittedName>
</protein>
<name>A0AAC9L7I0_9PSEU</name>
<dbReference type="PANTHER" id="PTHR43736">
    <property type="entry name" value="ADP-RIBOSE PYROPHOSPHATASE"/>
    <property type="match status" value="1"/>
</dbReference>
<dbReference type="AlphaFoldDB" id="A0AAC9L7I0"/>
<evidence type="ECO:0000313" key="5">
    <source>
        <dbReference type="EMBL" id="APU12251.1"/>
    </source>
</evidence>
<proteinExistence type="inferred from homology"/>
<dbReference type="InterPro" id="IPR020476">
    <property type="entry name" value="Nudix_hydrolase"/>
</dbReference>
<sequence>MVDTPRHSVSVAGVVTRDDGKILVIRRADNGRWEPPGGVLELNETFETGVRREILEETGIEVTVNRLTGVYKNMTRGIVALVFHCTPTGTPTEDTDGEARSIAWMTADEITQTMTPAYAVRVTDAITQSTPQIRAHDGTFLIDATPS</sequence>
<dbReference type="Gene3D" id="3.90.79.10">
    <property type="entry name" value="Nucleoside Triphosphate Pyrophosphohydrolase"/>
    <property type="match status" value="1"/>
</dbReference>
<evidence type="ECO:0000313" key="6">
    <source>
        <dbReference type="Proteomes" id="UP000185511"/>
    </source>
</evidence>
<dbReference type="Proteomes" id="UP000185511">
    <property type="component" value="Chromosome"/>
</dbReference>
<evidence type="ECO:0000256" key="2">
    <source>
        <dbReference type="ARBA" id="ARBA00022801"/>
    </source>
</evidence>
<accession>A0AAC9L7I0</accession>
<dbReference type="RefSeq" id="WP_075737992.1">
    <property type="nucleotide sequence ID" value="NZ_CP016076.1"/>
</dbReference>
<dbReference type="PRINTS" id="PR00502">
    <property type="entry name" value="NUDIXFAMILY"/>
</dbReference>
<dbReference type="SUPFAM" id="SSF55811">
    <property type="entry name" value="Nudix"/>
    <property type="match status" value="1"/>
</dbReference>
<dbReference type="InterPro" id="IPR015797">
    <property type="entry name" value="NUDIX_hydrolase-like_dom_sf"/>
</dbReference>
<gene>
    <name evidence="5" type="ORF">UA74_00775</name>
</gene>
<dbReference type="CDD" id="cd02883">
    <property type="entry name" value="NUDIX_Hydrolase"/>
    <property type="match status" value="1"/>
</dbReference>
<dbReference type="GO" id="GO:0016787">
    <property type="term" value="F:hydrolase activity"/>
    <property type="evidence" value="ECO:0007669"/>
    <property type="project" value="UniProtKB-KW"/>
</dbReference>
<organism evidence="5 6">
    <name type="scientific">Actinoalloteichus fjordicus</name>
    <dbReference type="NCBI Taxonomy" id="1612552"/>
    <lineage>
        <taxon>Bacteria</taxon>
        <taxon>Bacillati</taxon>
        <taxon>Actinomycetota</taxon>
        <taxon>Actinomycetes</taxon>
        <taxon>Pseudonocardiales</taxon>
        <taxon>Pseudonocardiaceae</taxon>
        <taxon>Actinoalloteichus</taxon>
    </lineage>
</organism>
<feature type="domain" description="Nudix hydrolase" evidence="4">
    <location>
        <begin position="5"/>
        <end position="128"/>
    </location>
</feature>
<dbReference type="KEGG" id="acad:UA74_00775"/>
<dbReference type="EMBL" id="CP016076">
    <property type="protein sequence ID" value="APU12251.1"/>
    <property type="molecule type" value="Genomic_DNA"/>
</dbReference>
<dbReference type="PANTHER" id="PTHR43736:SF1">
    <property type="entry name" value="DIHYDRONEOPTERIN TRIPHOSPHATE DIPHOSPHATASE"/>
    <property type="match status" value="1"/>
</dbReference>
<dbReference type="InterPro" id="IPR000086">
    <property type="entry name" value="NUDIX_hydrolase_dom"/>
</dbReference>
<dbReference type="PROSITE" id="PS00893">
    <property type="entry name" value="NUDIX_BOX"/>
    <property type="match status" value="1"/>
</dbReference>
<evidence type="ECO:0000256" key="1">
    <source>
        <dbReference type="ARBA" id="ARBA00005582"/>
    </source>
</evidence>
<evidence type="ECO:0000256" key="3">
    <source>
        <dbReference type="RuleBase" id="RU003476"/>
    </source>
</evidence>
<comment type="similarity">
    <text evidence="1 3">Belongs to the Nudix hydrolase family.</text>
</comment>
<dbReference type="InterPro" id="IPR020084">
    <property type="entry name" value="NUDIX_hydrolase_CS"/>
</dbReference>